<accession>A0ABN1WWZ7</accession>
<protein>
    <recommendedName>
        <fullName evidence="1">Thioredoxin domain-containing protein</fullName>
    </recommendedName>
</protein>
<sequence>MPQPPGAAAGAPARSGGSTSVGTASLVGYDASADAKAALAAAFQQAKADGRNVLLDFGASWCGNCKAVDGLYTNATVKPVLDAGFHVVKVDIGDQSATNFGILQTYDPKGPYTMPVLIVVAPDGSVRADTHRSGLPQLTAGGFSAFLAQNAK</sequence>
<evidence type="ECO:0000313" key="3">
    <source>
        <dbReference type="Proteomes" id="UP001500037"/>
    </source>
</evidence>
<organism evidence="2 3">
    <name type="scientific">Kitasatospora nipponensis</name>
    <dbReference type="NCBI Taxonomy" id="258049"/>
    <lineage>
        <taxon>Bacteria</taxon>
        <taxon>Bacillati</taxon>
        <taxon>Actinomycetota</taxon>
        <taxon>Actinomycetes</taxon>
        <taxon>Kitasatosporales</taxon>
        <taxon>Streptomycetaceae</taxon>
        <taxon>Kitasatospora</taxon>
    </lineage>
</organism>
<dbReference type="InterPro" id="IPR036249">
    <property type="entry name" value="Thioredoxin-like_sf"/>
</dbReference>
<feature type="domain" description="Thioredoxin" evidence="1">
    <location>
        <begin position="7"/>
        <end position="152"/>
    </location>
</feature>
<proteinExistence type="predicted"/>
<keyword evidence="3" id="KW-1185">Reference proteome</keyword>
<name>A0ABN1WWZ7_9ACTN</name>
<dbReference type="EMBL" id="BAAALF010000208">
    <property type="protein sequence ID" value="GAA1270393.1"/>
    <property type="molecule type" value="Genomic_DNA"/>
</dbReference>
<dbReference type="Gene3D" id="3.40.30.10">
    <property type="entry name" value="Glutaredoxin"/>
    <property type="match status" value="1"/>
</dbReference>
<gene>
    <name evidence="2" type="ORF">GCM10009665_68390</name>
</gene>
<evidence type="ECO:0000259" key="1">
    <source>
        <dbReference type="PROSITE" id="PS51352"/>
    </source>
</evidence>
<dbReference type="Proteomes" id="UP001500037">
    <property type="component" value="Unassembled WGS sequence"/>
</dbReference>
<dbReference type="PROSITE" id="PS51352">
    <property type="entry name" value="THIOREDOXIN_2"/>
    <property type="match status" value="1"/>
</dbReference>
<reference evidence="2 3" key="1">
    <citation type="journal article" date="2019" name="Int. J. Syst. Evol. Microbiol.">
        <title>The Global Catalogue of Microorganisms (GCM) 10K type strain sequencing project: providing services to taxonomists for standard genome sequencing and annotation.</title>
        <authorList>
            <consortium name="The Broad Institute Genomics Platform"/>
            <consortium name="The Broad Institute Genome Sequencing Center for Infectious Disease"/>
            <person name="Wu L."/>
            <person name="Ma J."/>
        </authorList>
    </citation>
    <scope>NUCLEOTIDE SEQUENCE [LARGE SCALE GENOMIC DNA]</scope>
    <source>
        <strain evidence="2 3">JCM 13004</strain>
    </source>
</reference>
<comment type="caution">
    <text evidence="2">The sequence shown here is derived from an EMBL/GenBank/DDBJ whole genome shotgun (WGS) entry which is preliminary data.</text>
</comment>
<evidence type="ECO:0000313" key="2">
    <source>
        <dbReference type="EMBL" id="GAA1270393.1"/>
    </source>
</evidence>
<dbReference type="RefSeq" id="WP_344446067.1">
    <property type="nucleotide sequence ID" value="NZ_BAAALF010000208.1"/>
</dbReference>
<dbReference type="InterPro" id="IPR013766">
    <property type="entry name" value="Thioredoxin_domain"/>
</dbReference>
<dbReference type="Pfam" id="PF13899">
    <property type="entry name" value="Thioredoxin_7"/>
    <property type="match status" value="1"/>
</dbReference>
<dbReference type="SUPFAM" id="SSF52833">
    <property type="entry name" value="Thioredoxin-like"/>
    <property type="match status" value="1"/>
</dbReference>